<reference evidence="1" key="1">
    <citation type="journal article" date="2020" name="Stud. Mycol.">
        <title>101 Dothideomycetes genomes: a test case for predicting lifestyles and emergence of pathogens.</title>
        <authorList>
            <person name="Haridas S."/>
            <person name="Albert R."/>
            <person name="Binder M."/>
            <person name="Bloem J."/>
            <person name="Labutti K."/>
            <person name="Salamov A."/>
            <person name="Andreopoulos B."/>
            <person name="Baker S."/>
            <person name="Barry K."/>
            <person name="Bills G."/>
            <person name="Bluhm B."/>
            <person name="Cannon C."/>
            <person name="Castanera R."/>
            <person name="Culley D."/>
            <person name="Daum C."/>
            <person name="Ezra D."/>
            <person name="Gonzalez J."/>
            <person name="Henrissat B."/>
            <person name="Kuo A."/>
            <person name="Liang C."/>
            <person name="Lipzen A."/>
            <person name="Lutzoni F."/>
            <person name="Magnuson J."/>
            <person name="Mondo S."/>
            <person name="Nolan M."/>
            <person name="Ohm R."/>
            <person name="Pangilinan J."/>
            <person name="Park H.-J."/>
            <person name="Ramirez L."/>
            <person name="Alfaro M."/>
            <person name="Sun H."/>
            <person name="Tritt A."/>
            <person name="Yoshinaga Y."/>
            <person name="Zwiers L.-H."/>
            <person name="Turgeon B."/>
            <person name="Goodwin S."/>
            <person name="Spatafora J."/>
            <person name="Crous P."/>
            <person name="Grigoriev I."/>
        </authorList>
    </citation>
    <scope>NUCLEOTIDE SEQUENCE</scope>
    <source>
        <strain evidence="1">CBS 130266</strain>
    </source>
</reference>
<dbReference type="EMBL" id="MU007044">
    <property type="protein sequence ID" value="KAF2429788.1"/>
    <property type="molecule type" value="Genomic_DNA"/>
</dbReference>
<dbReference type="OrthoDB" id="3938957at2759"/>
<dbReference type="Proteomes" id="UP000800235">
    <property type="component" value="Unassembled WGS sequence"/>
</dbReference>
<gene>
    <name evidence="1" type="ORF">EJ08DRAFT_650225</name>
</gene>
<sequence length="148" mass="16482">MRPRITTILPCNDLDSAEKFFSRLGFFRRPGDKDRYPPDAEDDYRILIDKSGADIHLNQAVEGWVVAEKNPFGLYVYRSTKDDVDALAVEFQDEIIEEGKRAETKGWGMYEFSLNGPDGVLVRVGCSASEVKDGSESKGCGLGRNGLN</sequence>
<evidence type="ECO:0000313" key="1">
    <source>
        <dbReference type="EMBL" id="KAF2429788.1"/>
    </source>
</evidence>
<dbReference type="InterPro" id="IPR029068">
    <property type="entry name" value="Glyas_Bleomycin-R_OHBP_Dase"/>
</dbReference>
<evidence type="ECO:0008006" key="3">
    <source>
        <dbReference type="Google" id="ProtNLM"/>
    </source>
</evidence>
<keyword evidence="2" id="KW-1185">Reference proteome</keyword>
<dbReference type="Gene3D" id="3.10.180.10">
    <property type="entry name" value="2,3-Dihydroxybiphenyl 1,2-Dioxygenase, domain 1"/>
    <property type="match status" value="1"/>
</dbReference>
<protein>
    <recommendedName>
        <fullName evidence="3">Glyoxalase</fullName>
    </recommendedName>
</protein>
<proteinExistence type="predicted"/>
<dbReference type="SUPFAM" id="SSF54593">
    <property type="entry name" value="Glyoxalase/Bleomycin resistance protein/Dihydroxybiphenyl dioxygenase"/>
    <property type="match status" value="1"/>
</dbReference>
<comment type="caution">
    <text evidence="1">The sequence shown here is derived from an EMBL/GenBank/DDBJ whole genome shotgun (WGS) entry which is preliminary data.</text>
</comment>
<accession>A0A9P4TYD5</accession>
<dbReference type="AlphaFoldDB" id="A0A9P4TYD5"/>
<organism evidence="1 2">
    <name type="scientific">Tothia fuscella</name>
    <dbReference type="NCBI Taxonomy" id="1048955"/>
    <lineage>
        <taxon>Eukaryota</taxon>
        <taxon>Fungi</taxon>
        <taxon>Dikarya</taxon>
        <taxon>Ascomycota</taxon>
        <taxon>Pezizomycotina</taxon>
        <taxon>Dothideomycetes</taxon>
        <taxon>Pleosporomycetidae</taxon>
        <taxon>Venturiales</taxon>
        <taxon>Cylindrosympodiaceae</taxon>
        <taxon>Tothia</taxon>
    </lineage>
</organism>
<name>A0A9P4TYD5_9PEZI</name>
<evidence type="ECO:0000313" key="2">
    <source>
        <dbReference type="Proteomes" id="UP000800235"/>
    </source>
</evidence>